<protein>
    <submittedName>
        <fullName evidence="1">Uncharacterized protein</fullName>
    </submittedName>
</protein>
<gene>
    <name evidence="1" type="ORF">GCM10010995_07280</name>
</gene>
<accession>A0A8J2Z374</accession>
<proteinExistence type="predicted"/>
<name>A0A8J2Z374_9GAMM</name>
<evidence type="ECO:0000313" key="2">
    <source>
        <dbReference type="Proteomes" id="UP000636949"/>
    </source>
</evidence>
<keyword evidence="2" id="KW-1185">Reference proteome</keyword>
<reference evidence="1" key="2">
    <citation type="submission" date="2020-09" db="EMBL/GenBank/DDBJ databases">
        <authorList>
            <person name="Sun Q."/>
            <person name="Zhou Y."/>
        </authorList>
    </citation>
    <scope>NUCLEOTIDE SEQUENCE</scope>
    <source>
        <strain evidence="1">CGMCC 1.15758</strain>
    </source>
</reference>
<dbReference type="AlphaFoldDB" id="A0A8J2Z374"/>
<organism evidence="1 2">
    <name type="scientific">Cysteiniphilum litorale</name>
    <dbReference type="NCBI Taxonomy" id="2056700"/>
    <lineage>
        <taxon>Bacteria</taxon>
        <taxon>Pseudomonadati</taxon>
        <taxon>Pseudomonadota</taxon>
        <taxon>Gammaproteobacteria</taxon>
        <taxon>Thiotrichales</taxon>
        <taxon>Fastidiosibacteraceae</taxon>
        <taxon>Cysteiniphilum</taxon>
    </lineage>
</organism>
<dbReference type="Proteomes" id="UP000636949">
    <property type="component" value="Unassembled WGS sequence"/>
</dbReference>
<reference evidence="1" key="1">
    <citation type="journal article" date="2014" name="Int. J. Syst. Evol. Microbiol.">
        <title>Complete genome sequence of Corynebacterium casei LMG S-19264T (=DSM 44701T), isolated from a smear-ripened cheese.</title>
        <authorList>
            <consortium name="US DOE Joint Genome Institute (JGI-PGF)"/>
            <person name="Walter F."/>
            <person name="Albersmeier A."/>
            <person name="Kalinowski J."/>
            <person name="Ruckert C."/>
        </authorList>
    </citation>
    <scope>NUCLEOTIDE SEQUENCE</scope>
    <source>
        <strain evidence="1">CGMCC 1.15758</strain>
    </source>
</reference>
<dbReference type="RefSeq" id="WP_117002094.1">
    <property type="nucleotide sequence ID" value="NZ_BMJS01000005.1"/>
</dbReference>
<dbReference type="EMBL" id="BMJS01000005">
    <property type="protein sequence ID" value="GGF92671.1"/>
    <property type="molecule type" value="Genomic_DNA"/>
</dbReference>
<comment type="caution">
    <text evidence="1">The sequence shown here is derived from an EMBL/GenBank/DDBJ whole genome shotgun (WGS) entry which is preliminary data.</text>
</comment>
<sequence length="274" mass="32335">MILESTVKINHYDFIVNNNDDYLTVITLASLLNHYPDSRILVCLSPVYTTINVDHIKRGIYTFFDDKLALYVFKNMGVDLRSIDRAWCNLCQKRNIDVLPAHLLDVSFKLHPSEQTQRYQYAYPFLPLRPWLSSKERYKKYSRLKMHSTLTLNSPSFHKRSCTIKDNQIKYYKGLIKMIRSLFVPKCYMGFSANCVIHTGLDRARHLEQYESTINQKQGLILGRRHLKANENLYEKRLHDIAAALMINELIQNQVQYQAYRCGVEYDYYRSKQA</sequence>
<evidence type="ECO:0000313" key="1">
    <source>
        <dbReference type="EMBL" id="GGF92671.1"/>
    </source>
</evidence>